<comment type="similarity">
    <text evidence="1">Belongs to the complex I LYR family.</text>
</comment>
<dbReference type="GO" id="GO:0005739">
    <property type="term" value="C:mitochondrion"/>
    <property type="evidence" value="ECO:0007669"/>
    <property type="project" value="TreeGrafter"/>
</dbReference>
<accession>A0A8H7BM76</accession>
<organism evidence="3 4">
    <name type="scientific">Apophysomyces ossiformis</name>
    <dbReference type="NCBI Taxonomy" id="679940"/>
    <lineage>
        <taxon>Eukaryota</taxon>
        <taxon>Fungi</taxon>
        <taxon>Fungi incertae sedis</taxon>
        <taxon>Mucoromycota</taxon>
        <taxon>Mucoromycotina</taxon>
        <taxon>Mucoromycetes</taxon>
        <taxon>Mucorales</taxon>
        <taxon>Mucorineae</taxon>
        <taxon>Mucoraceae</taxon>
        <taxon>Apophysomyces</taxon>
    </lineage>
</organism>
<protein>
    <recommendedName>
        <fullName evidence="2">Complex 1 LYR protein domain-containing protein</fullName>
    </recommendedName>
</protein>
<dbReference type="InterPro" id="IPR045297">
    <property type="entry name" value="Complex1_LYR_LYRM4"/>
</dbReference>
<dbReference type="PANTHER" id="PTHR13166">
    <property type="entry name" value="PROTEIN C6ORF149"/>
    <property type="match status" value="1"/>
</dbReference>
<keyword evidence="4" id="KW-1185">Reference proteome</keyword>
<gene>
    <name evidence="3" type="ORF">EC973_009000</name>
</gene>
<dbReference type="GO" id="GO:1990221">
    <property type="term" value="C:L-cysteine desulfurase complex"/>
    <property type="evidence" value="ECO:0007669"/>
    <property type="project" value="TreeGrafter"/>
</dbReference>
<feature type="domain" description="Complex 1 LYR protein" evidence="2">
    <location>
        <begin position="8"/>
        <end position="65"/>
    </location>
</feature>
<name>A0A8H7BM76_9FUNG</name>
<sequence>MSTPATRAQVLALYRQFFRHGNKFASYNFRDYALRRSRDAFRANAAETDPAKIAACIEKAQKELDILKRQASISTLYTRGEKLVIEKK</sequence>
<dbReference type="Pfam" id="PF05347">
    <property type="entry name" value="Complex1_LYR"/>
    <property type="match status" value="1"/>
</dbReference>
<dbReference type="EMBL" id="JABAYA010000082">
    <property type="protein sequence ID" value="KAF7726202.1"/>
    <property type="molecule type" value="Genomic_DNA"/>
</dbReference>
<evidence type="ECO:0000259" key="2">
    <source>
        <dbReference type="Pfam" id="PF05347"/>
    </source>
</evidence>
<evidence type="ECO:0000313" key="4">
    <source>
        <dbReference type="Proteomes" id="UP000605846"/>
    </source>
</evidence>
<dbReference type="InterPro" id="IPR051522">
    <property type="entry name" value="ISC_assembly_LYR"/>
</dbReference>
<proteinExistence type="inferred from homology"/>
<evidence type="ECO:0000256" key="1">
    <source>
        <dbReference type="ARBA" id="ARBA00009508"/>
    </source>
</evidence>
<dbReference type="GO" id="GO:0016226">
    <property type="term" value="P:iron-sulfur cluster assembly"/>
    <property type="evidence" value="ECO:0007669"/>
    <property type="project" value="InterPro"/>
</dbReference>
<dbReference type="InterPro" id="IPR008011">
    <property type="entry name" value="Complex1_LYR_dom"/>
</dbReference>
<reference evidence="3" key="1">
    <citation type="submission" date="2020-01" db="EMBL/GenBank/DDBJ databases">
        <title>Genome Sequencing of Three Apophysomyces-Like Fungal Strains Confirms a Novel Fungal Genus in the Mucoromycota with divergent Burkholderia-like Endosymbiotic Bacteria.</title>
        <authorList>
            <person name="Stajich J.E."/>
            <person name="Macias A.M."/>
            <person name="Carter-House D."/>
            <person name="Lovett B."/>
            <person name="Kasson L.R."/>
            <person name="Berry K."/>
            <person name="Grigoriev I."/>
            <person name="Chang Y."/>
            <person name="Spatafora J."/>
            <person name="Kasson M.T."/>
        </authorList>
    </citation>
    <scope>NUCLEOTIDE SEQUENCE</scope>
    <source>
        <strain evidence="3">NRRL A-21654</strain>
    </source>
</reference>
<dbReference type="CDD" id="cd20264">
    <property type="entry name" value="Complex1_LYR_LYRM4"/>
    <property type="match status" value="1"/>
</dbReference>
<evidence type="ECO:0000313" key="3">
    <source>
        <dbReference type="EMBL" id="KAF7726202.1"/>
    </source>
</evidence>
<dbReference type="AlphaFoldDB" id="A0A8H7BM76"/>
<dbReference type="OrthoDB" id="275715at2759"/>
<dbReference type="Proteomes" id="UP000605846">
    <property type="component" value="Unassembled WGS sequence"/>
</dbReference>
<dbReference type="PANTHER" id="PTHR13166:SF7">
    <property type="entry name" value="LYR MOTIF-CONTAINING PROTEIN 4"/>
    <property type="match status" value="1"/>
</dbReference>
<comment type="caution">
    <text evidence="3">The sequence shown here is derived from an EMBL/GenBank/DDBJ whole genome shotgun (WGS) entry which is preliminary data.</text>
</comment>